<keyword evidence="4" id="KW-1185">Reference proteome</keyword>
<gene>
    <name evidence="3" type="ORF">B0J11DRAFT_518141</name>
</gene>
<organism evidence="3 4">
    <name type="scientific">Dendryphion nanum</name>
    <dbReference type="NCBI Taxonomy" id="256645"/>
    <lineage>
        <taxon>Eukaryota</taxon>
        <taxon>Fungi</taxon>
        <taxon>Dikarya</taxon>
        <taxon>Ascomycota</taxon>
        <taxon>Pezizomycotina</taxon>
        <taxon>Dothideomycetes</taxon>
        <taxon>Pleosporomycetidae</taxon>
        <taxon>Pleosporales</taxon>
        <taxon>Torulaceae</taxon>
        <taxon>Dendryphion</taxon>
    </lineage>
</organism>
<accession>A0A9P9EDU6</accession>
<feature type="transmembrane region" description="Helical" evidence="1">
    <location>
        <begin position="129"/>
        <end position="148"/>
    </location>
</feature>
<evidence type="ECO:0000313" key="4">
    <source>
        <dbReference type="Proteomes" id="UP000700596"/>
    </source>
</evidence>
<evidence type="ECO:0000259" key="2">
    <source>
        <dbReference type="Pfam" id="PF24803"/>
    </source>
</evidence>
<dbReference type="OrthoDB" id="5313995at2759"/>
<dbReference type="InterPro" id="IPR056121">
    <property type="entry name" value="DUF7704"/>
</dbReference>
<protein>
    <recommendedName>
        <fullName evidence="2">DUF7704 domain-containing protein</fullName>
    </recommendedName>
</protein>
<dbReference type="Pfam" id="PF24803">
    <property type="entry name" value="DUF7704"/>
    <property type="match status" value="1"/>
</dbReference>
<feature type="transmembrane region" description="Helical" evidence="1">
    <location>
        <begin position="12"/>
        <end position="33"/>
    </location>
</feature>
<feature type="transmembrane region" description="Helical" evidence="1">
    <location>
        <begin position="53"/>
        <end position="78"/>
    </location>
</feature>
<name>A0A9P9EDU6_9PLEO</name>
<keyword evidence="1" id="KW-0812">Transmembrane</keyword>
<sequence>MTSSSSPPIPSFYHIFFSSIDPLIALSAIYFNFFDPETSLGSMFPPSDPSFVITPLHTLILHQLGGAFFTIIFLQVVLLRYTKDVQIWKIFQTSILLMDFAMFFSIWMALKSQNRCQVGRIRWEEWGNIGITGFVTITRIAFLAEVGFKKSRNQAKKRA</sequence>
<feature type="transmembrane region" description="Helical" evidence="1">
    <location>
        <begin position="90"/>
        <end position="109"/>
    </location>
</feature>
<reference evidence="3" key="1">
    <citation type="journal article" date="2021" name="Nat. Commun.">
        <title>Genetic determinants of endophytism in the Arabidopsis root mycobiome.</title>
        <authorList>
            <person name="Mesny F."/>
            <person name="Miyauchi S."/>
            <person name="Thiergart T."/>
            <person name="Pickel B."/>
            <person name="Atanasova L."/>
            <person name="Karlsson M."/>
            <person name="Huettel B."/>
            <person name="Barry K.W."/>
            <person name="Haridas S."/>
            <person name="Chen C."/>
            <person name="Bauer D."/>
            <person name="Andreopoulos W."/>
            <person name="Pangilinan J."/>
            <person name="LaButti K."/>
            <person name="Riley R."/>
            <person name="Lipzen A."/>
            <person name="Clum A."/>
            <person name="Drula E."/>
            <person name="Henrissat B."/>
            <person name="Kohler A."/>
            <person name="Grigoriev I.V."/>
            <person name="Martin F.M."/>
            <person name="Hacquard S."/>
        </authorList>
    </citation>
    <scope>NUCLEOTIDE SEQUENCE</scope>
    <source>
        <strain evidence="3">MPI-CAGE-CH-0243</strain>
    </source>
</reference>
<proteinExistence type="predicted"/>
<dbReference type="AlphaFoldDB" id="A0A9P9EDU6"/>
<dbReference type="EMBL" id="JAGMWT010000002">
    <property type="protein sequence ID" value="KAH7135329.1"/>
    <property type="molecule type" value="Genomic_DNA"/>
</dbReference>
<evidence type="ECO:0000313" key="3">
    <source>
        <dbReference type="EMBL" id="KAH7135329.1"/>
    </source>
</evidence>
<dbReference type="PANTHER" id="PTHR37019:SF1">
    <property type="entry name" value="EXPERA DOMAIN-CONTAINING PROTEIN"/>
    <property type="match status" value="1"/>
</dbReference>
<dbReference type="PANTHER" id="PTHR37019">
    <property type="entry name" value="CHROMOSOME 1, WHOLE GENOME SHOTGUN SEQUENCE"/>
    <property type="match status" value="1"/>
</dbReference>
<feature type="domain" description="DUF7704" evidence="2">
    <location>
        <begin position="9"/>
        <end position="146"/>
    </location>
</feature>
<dbReference type="Proteomes" id="UP000700596">
    <property type="component" value="Unassembled WGS sequence"/>
</dbReference>
<evidence type="ECO:0000256" key="1">
    <source>
        <dbReference type="SAM" id="Phobius"/>
    </source>
</evidence>
<comment type="caution">
    <text evidence="3">The sequence shown here is derived from an EMBL/GenBank/DDBJ whole genome shotgun (WGS) entry which is preliminary data.</text>
</comment>
<keyword evidence="1" id="KW-0472">Membrane</keyword>
<keyword evidence="1" id="KW-1133">Transmembrane helix</keyword>